<dbReference type="EMBL" id="LRPN01000067">
    <property type="protein sequence ID" value="KWZ81824.1"/>
    <property type="molecule type" value="Genomic_DNA"/>
</dbReference>
<proteinExistence type="predicted"/>
<organism evidence="1 2">
    <name type="scientific">Heyndrickxia coagulans</name>
    <name type="common">Weizmannia coagulans</name>
    <dbReference type="NCBI Taxonomy" id="1398"/>
    <lineage>
        <taxon>Bacteria</taxon>
        <taxon>Bacillati</taxon>
        <taxon>Bacillota</taxon>
        <taxon>Bacilli</taxon>
        <taxon>Bacillales</taxon>
        <taxon>Bacillaceae</taxon>
        <taxon>Heyndrickxia</taxon>
    </lineage>
</organism>
<comment type="caution">
    <text evidence="1">The sequence shown here is derived from an EMBL/GenBank/DDBJ whole genome shotgun (WGS) entry which is preliminary data.</text>
</comment>
<sequence length="54" mass="6482">MSPVVCANLSSPFVNENPRFQTVKNIPWHPPFLQTQEIYQKNFYLQDSLYYIFK</sequence>
<dbReference type="Proteomes" id="UP000070376">
    <property type="component" value="Unassembled WGS sequence"/>
</dbReference>
<gene>
    <name evidence="1" type="ORF">HMPREF3213_01837</name>
</gene>
<accession>A0A133KQH5</accession>
<evidence type="ECO:0000313" key="2">
    <source>
        <dbReference type="Proteomes" id="UP000070376"/>
    </source>
</evidence>
<evidence type="ECO:0000313" key="1">
    <source>
        <dbReference type="EMBL" id="KWZ81824.1"/>
    </source>
</evidence>
<protein>
    <submittedName>
        <fullName evidence="1">Uncharacterized protein</fullName>
    </submittedName>
</protein>
<dbReference type="AlphaFoldDB" id="A0A133KQH5"/>
<name>A0A133KQH5_HEYCO</name>
<reference evidence="2" key="1">
    <citation type="submission" date="2016-01" db="EMBL/GenBank/DDBJ databases">
        <authorList>
            <person name="Mitreva M."/>
            <person name="Pepin K.H."/>
            <person name="Mihindukulasuriya K.A."/>
            <person name="Fulton R."/>
            <person name="Fronick C."/>
            <person name="O'Laughlin M."/>
            <person name="Miner T."/>
            <person name="Herter B."/>
            <person name="Rosa B.A."/>
            <person name="Cordes M."/>
            <person name="Tomlinson C."/>
            <person name="Wollam A."/>
            <person name="Palsikar V.B."/>
            <person name="Mardis E.R."/>
            <person name="Wilson R.K."/>
        </authorList>
    </citation>
    <scope>NUCLEOTIDE SEQUENCE [LARGE SCALE GENOMIC DNA]</scope>
    <source>
        <strain evidence="2">GED7749B</strain>
    </source>
</reference>